<evidence type="ECO:0008006" key="3">
    <source>
        <dbReference type="Google" id="ProtNLM"/>
    </source>
</evidence>
<organism evidence="2">
    <name type="scientific">uncultured prokaryote</name>
    <dbReference type="NCBI Taxonomy" id="198431"/>
    <lineage>
        <taxon>unclassified sequences</taxon>
        <taxon>environmental samples</taxon>
    </lineage>
</organism>
<evidence type="ECO:0000256" key="1">
    <source>
        <dbReference type="SAM" id="Coils"/>
    </source>
</evidence>
<name>A0A0H5Q807_9ZZZZ</name>
<dbReference type="InterPro" id="IPR009057">
    <property type="entry name" value="Homeodomain-like_sf"/>
</dbReference>
<protein>
    <recommendedName>
        <fullName evidence="3">Transposase</fullName>
    </recommendedName>
</protein>
<dbReference type="AlphaFoldDB" id="A0A0H5Q807"/>
<dbReference type="SUPFAM" id="SSF46689">
    <property type="entry name" value="Homeodomain-like"/>
    <property type="match status" value="1"/>
</dbReference>
<dbReference type="EMBL" id="LN854132">
    <property type="protein sequence ID" value="CRY97530.1"/>
    <property type="molecule type" value="Genomic_DNA"/>
</dbReference>
<proteinExistence type="predicted"/>
<reference evidence="2" key="2">
    <citation type="submission" date="2015-07" db="EMBL/GenBank/DDBJ databases">
        <title>Plasmids, circular viruses and viroids from rat gut.</title>
        <authorList>
            <person name="Jorgensen T.J."/>
            <person name="Hansen M.A."/>
            <person name="Xu Z."/>
            <person name="Tabak M.A."/>
            <person name="Sorensen S.J."/>
            <person name="Hansen L.H."/>
        </authorList>
    </citation>
    <scope>NUCLEOTIDE SEQUENCE</scope>
    <source>
        <strain evidence="2">RGFK1623</strain>
    </source>
</reference>
<sequence length="118" mass="14196">MREYRKFSNEEILSYLEEYMRSSLSRSAYEREKGLKRTTISRWLRTFALEDKPSPVMSKKLSQSEQELHDRIHELEKEVRSLEAKLKRSNMERDVYDCMIDLAEKTYNIPVRKNSDAK</sequence>
<accession>A0A0H5Q807</accession>
<reference evidence="2" key="1">
    <citation type="submission" date="2015-06" db="EMBL/GenBank/DDBJ databases">
        <authorList>
            <person name="Joergensen T."/>
        </authorList>
    </citation>
    <scope>NUCLEOTIDE SEQUENCE</scope>
    <source>
        <strain evidence="2">RGFK1623</strain>
    </source>
</reference>
<keyword evidence="1" id="KW-0175">Coiled coil</keyword>
<evidence type="ECO:0000313" key="2">
    <source>
        <dbReference type="EMBL" id="CRY97530.1"/>
    </source>
</evidence>
<feature type="coiled-coil region" evidence="1">
    <location>
        <begin position="58"/>
        <end position="92"/>
    </location>
</feature>